<keyword evidence="4" id="KW-1185">Reference proteome</keyword>
<keyword evidence="2" id="KW-0812">Transmembrane</keyword>
<dbReference type="BioCyc" id="PMAR862515-HMP:GMOO-1653-MONOMER"/>
<keyword evidence="2" id="KW-0472">Membrane</keyword>
<evidence type="ECO:0000256" key="2">
    <source>
        <dbReference type="SAM" id="Phobius"/>
    </source>
</evidence>
<evidence type="ECO:0000313" key="4">
    <source>
        <dbReference type="Proteomes" id="UP000004394"/>
    </source>
</evidence>
<gene>
    <name evidence="3" type="ORF">HMPREF0658_1628</name>
</gene>
<dbReference type="AlphaFoldDB" id="E0NTX5"/>
<accession>E0NTX5</accession>
<feature type="transmembrane region" description="Helical" evidence="2">
    <location>
        <begin position="60"/>
        <end position="81"/>
    </location>
</feature>
<feature type="compositionally biased region" description="Polar residues" evidence="1">
    <location>
        <begin position="20"/>
        <end position="39"/>
    </location>
</feature>
<reference evidence="3" key="1">
    <citation type="submission" date="2010-07" db="EMBL/GenBank/DDBJ databases">
        <authorList>
            <person name="Muzny D."/>
            <person name="Qin X."/>
            <person name="Deng J."/>
            <person name="Jiang H."/>
            <person name="Liu Y."/>
            <person name="Qu J."/>
            <person name="Song X.-Z."/>
            <person name="Zhang L."/>
            <person name="Thornton R."/>
            <person name="Coyle M."/>
            <person name="Francisco L."/>
            <person name="Jackson L."/>
            <person name="Javaid M."/>
            <person name="Korchina V."/>
            <person name="Kovar C."/>
            <person name="Mata R."/>
            <person name="Mathew T."/>
            <person name="Ngo R."/>
            <person name="Nguyen L."/>
            <person name="Nguyen N."/>
            <person name="Okwuonu G."/>
            <person name="Ongeri F."/>
            <person name="Pham C."/>
            <person name="Simmons D."/>
            <person name="Wilczek-Boney K."/>
            <person name="Hale W."/>
            <person name="Jakkamsetti A."/>
            <person name="Pham P."/>
            <person name="Ruth R."/>
            <person name="San Lucas F."/>
            <person name="Warren J."/>
            <person name="Zhang J."/>
            <person name="Zhao Z."/>
            <person name="Zhou C."/>
            <person name="Zhu D."/>
            <person name="Lee S."/>
            <person name="Bess C."/>
            <person name="Blankenburg K."/>
            <person name="Forbes L."/>
            <person name="Fu Q."/>
            <person name="Gubbala S."/>
            <person name="Hirani K."/>
            <person name="Jayaseelan J.C."/>
            <person name="Lara F."/>
            <person name="Munidasa M."/>
            <person name="Palculict T."/>
            <person name="Patil S."/>
            <person name="Pu L.-L."/>
            <person name="Saada N."/>
            <person name="Tang L."/>
            <person name="Weissenberger G."/>
            <person name="Zhu Y."/>
            <person name="Hemphill L."/>
            <person name="Shang Y."/>
            <person name="Youmans B."/>
            <person name="Ayvaz T."/>
            <person name="Ross M."/>
            <person name="Santibanez J."/>
            <person name="Aqrawi P."/>
            <person name="Gross S."/>
            <person name="Joshi V."/>
            <person name="Fowler G."/>
            <person name="Nazareth L."/>
            <person name="Reid J."/>
            <person name="Worley K."/>
            <person name="Petrosino J."/>
            <person name="Highlander S."/>
            <person name="Gibbs R."/>
        </authorList>
    </citation>
    <scope>NUCLEOTIDE SEQUENCE [LARGE SCALE GENOMIC DNA]</scope>
    <source>
        <strain evidence="3">DSM 16973</strain>
    </source>
</reference>
<evidence type="ECO:0000256" key="1">
    <source>
        <dbReference type="SAM" id="MobiDB-lite"/>
    </source>
</evidence>
<dbReference type="Proteomes" id="UP000004394">
    <property type="component" value="Unassembled WGS sequence"/>
</dbReference>
<dbReference type="HOGENOM" id="CLU_2524740_0_0_10"/>
<comment type="caution">
    <text evidence="3">The sequence shown here is derived from an EMBL/GenBank/DDBJ whole genome shotgun (WGS) entry which is preliminary data.</text>
</comment>
<proteinExistence type="predicted"/>
<keyword evidence="2" id="KW-1133">Transmembrane helix</keyword>
<evidence type="ECO:0000313" key="3">
    <source>
        <dbReference type="EMBL" id="EFM01508.1"/>
    </source>
</evidence>
<organism evidence="3 4">
    <name type="scientific">Hoylesella marshii DSM 16973 = JCM 13450</name>
    <dbReference type="NCBI Taxonomy" id="862515"/>
    <lineage>
        <taxon>Bacteria</taxon>
        <taxon>Pseudomonadati</taxon>
        <taxon>Bacteroidota</taxon>
        <taxon>Bacteroidia</taxon>
        <taxon>Bacteroidales</taxon>
        <taxon>Prevotellaceae</taxon>
        <taxon>Hoylesella</taxon>
    </lineage>
</organism>
<dbReference type="EMBL" id="AEEI01000050">
    <property type="protein sequence ID" value="EFM01508.1"/>
    <property type="molecule type" value="Genomic_DNA"/>
</dbReference>
<name>E0NTX5_9BACT</name>
<protein>
    <submittedName>
        <fullName evidence="3">Uncharacterized protein</fullName>
    </submittedName>
</protein>
<feature type="region of interest" description="Disordered" evidence="1">
    <location>
        <begin position="19"/>
        <end position="51"/>
    </location>
</feature>
<sequence>MKSKSETSGREADALRKCAFSTSERQQKRTNNLNDTTMNQRRKMNRAQRAAQEEKQAKSVIRLIFGVLVLLAILCIAVYIINFM</sequence>
<dbReference type="STRING" id="862515.HMPREF0658_1628"/>